<organism evidence="4 5">
    <name type="scientific">Roridomyces roridus</name>
    <dbReference type="NCBI Taxonomy" id="1738132"/>
    <lineage>
        <taxon>Eukaryota</taxon>
        <taxon>Fungi</taxon>
        <taxon>Dikarya</taxon>
        <taxon>Basidiomycota</taxon>
        <taxon>Agaricomycotina</taxon>
        <taxon>Agaricomycetes</taxon>
        <taxon>Agaricomycetidae</taxon>
        <taxon>Agaricales</taxon>
        <taxon>Marasmiineae</taxon>
        <taxon>Mycenaceae</taxon>
        <taxon>Roridomyces</taxon>
    </lineage>
</organism>
<dbReference type="GO" id="GO:0008270">
    <property type="term" value="F:zinc ion binding"/>
    <property type="evidence" value="ECO:0007669"/>
    <property type="project" value="UniProtKB-KW"/>
</dbReference>
<accession>A0AAD7BRR1</accession>
<evidence type="ECO:0000313" key="4">
    <source>
        <dbReference type="EMBL" id="KAJ7628691.1"/>
    </source>
</evidence>
<dbReference type="AlphaFoldDB" id="A0AAD7BRR1"/>
<dbReference type="InterPro" id="IPR013083">
    <property type="entry name" value="Znf_RING/FYVE/PHD"/>
</dbReference>
<keyword evidence="1" id="KW-0479">Metal-binding</keyword>
<proteinExistence type="predicted"/>
<keyword evidence="1" id="KW-0862">Zinc</keyword>
<keyword evidence="5" id="KW-1185">Reference proteome</keyword>
<dbReference type="Gene3D" id="3.30.40.10">
    <property type="entry name" value="Zinc/RING finger domain, C3HC4 (zinc finger)"/>
    <property type="match status" value="1"/>
</dbReference>
<sequence length="392" mass="43127">MILLATFCLAIGLAVLGKAYNVDYLKLSRQMLVGVLSFTTDLIVSTLFAILIAFALAVVFLAAAAVGTSPSMSAWFSPWFHEVCIGPQPRPLAFFLQEVTSILKTTHGTAPVALFLAVSLPPLLAICVYQQNWTFHKLKEVEEVACSEASAEVRMITQLAIPPPLLKEVKDTRDKFICSLCNKPYWKPHILAPCGHTFDFYCLRSHFYLAPPTELDERMGYADLTARQKLCPLPTCRAEVVAPPAPLWAVKAICDALDDASYGVGVVGHEELAHLWEGVFDVQVPRARVRRREPVPFIPVVRPQVVVRRPAARPLVARPRPAQPAIRPPAPRVHAVVLRPLLLQARDPRAQAILRPLLLQARDPLAPAVPQAQAQEIPRAPPAPALEVLPVD</sequence>
<keyword evidence="2" id="KW-0472">Membrane</keyword>
<feature type="transmembrane region" description="Helical" evidence="2">
    <location>
        <begin position="43"/>
        <end position="66"/>
    </location>
</feature>
<evidence type="ECO:0000259" key="3">
    <source>
        <dbReference type="PROSITE" id="PS50089"/>
    </source>
</evidence>
<dbReference type="InterPro" id="IPR001841">
    <property type="entry name" value="Znf_RING"/>
</dbReference>
<protein>
    <recommendedName>
        <fullName evidence="3">RING-type domain-containing protein</fullName>
    </recommendedName>
</protein>
<dbReference type="Proteomes" id="UP001221142">
    <property type="component" value="Unassembled WGS sequence"/>
</dbReference>
<dbReference type="SUPFAM" id="SSF57850">
    <property type="entry name" value="RING/U-box"/>
    <property type="match status" value="1"/>
</dbReference>
<dbReference type="PROSITE" id="PS50089">
    <property type="entry name" value="ZF_RING_2"/>
    <property type="match status" value="1"/>
</dbReference>
<reference evidence="4" key="1">
    <citation type="submission" date="2023-03" db="EMBL/GenBank/DDBJ databases">
        <title>Massive genome expansion in bonnet fungi (Mycena s.s.) driven by repeated elements and novel gene families across ecological guilds.</title>
        <authorList>
            <consortium name="Lawrence Berkeley National Laboratory"/>
            <person name="Harder C.B."/>
            <person name="Miyauchi S."/>
            <person name="Viragh M."/>
            <person name="Kuo A."/>
            <person name="Thoen E."/>
            <person name="Andreopoulos B."/>
            <person name="Lu D."/>
            <person name="Skrede I."/>
            <person name="Drula E."/>
            <person name="Henrissat B."/>
            <person name="Morin E."/>
            <person name="Kohler A."/>
            <person name="Barry K."/>
            <person name="LaButti K."/>
            <person name="Morin E."/>
            <person name="Salamov A."/>
            <person name="Lipzen A."/>
            <person name="Mereny Z."/>
            <person name="Hegedus B."/>
            <person name="Baldrian P."/>
            <person name="Stursova M."/>
            <person name="Weitz H."/>
            <person name="Taylor A."/>
            <person name="Grigoriev I.V."/>
            <person name="Nagy L.G."/>
            <person name="Martin F."/>
            <person name="Kauserud H."/>
        </authorList>
    </citation>
    <scope>NUCLEOTIDE SEQUENCE</scope>
    <source>
        <strain evidence="4">9284</strain>
    </source>
</reference>
<feature type="domain" description="RING-type" evidence="3">
    <location>
        <begin position="178"/>
        <end position="233"/>
    </location>
</feature>
<comment type="caution">
    <text evidence="4">The sequence shown here is derived from an EMBL/GenBank/DDBJ whole genome shotgun (WGS) entry which is preliminary data.</text>
</comment>
<keyword evidence="2" id="KW-0812">Transmembrane</keyword>
<dbReference type="EMBL" id="JARKIF010000010">
    <property type="protein sequence ID" value="KAJ7628691.1"/>
    <property type="molecule type" value="Genomic_DNA"/>
</dbReference>
<evidence type="ECO:0000256" key="2">
    <source>
        <dbReference type="SAM" id="Phobius"/>
    </source>
</evidence>
<evidence type="ECO:0000256" key="1">
    <source>
        <dbReference type="PROSITE-ProRule" id="PRU00175"/>
    </source>
</evidence>
<name>A0AAD7BRR1_9AGAR</name>
<evidence type="ECO:0000313" key="5">
    <source>
        <dbReference type="Proteomes" id="UP001221142"/>
    </source>
</evidence>
<keyword evidence="1" id="KW-0863">Zinc-finger</keyword>
<keyword evidence="2" id="KW-1133">Transmembrane helix</keyword>
<gene>
    <name evidence="4" type="ORF">FB45DRAFT_1059404</name>
</gene>